<feature type="region of interest" description="Disordered" evidence="1">
    <location>
        <begin position="1"/>
        <end position="24"/>
    </location>
</feature>
<keyword evidence="2" id="KW-0472">Membrane</keyword>
<feature type="compositionally biased region" description="Low complexity" evidence="1">
    <location>
        <begin position="1"/>
        <end position="11"/>
    </location>
</feature>
<feature type="transmembrane region" description="Helical" evidence="2">
    <location>
        <begin position="212"/>
        <end position="230"/>
    </location>
</feature>
<dbReference type="Proteomes" id="UP000482800">
    <property type="component" value="Unassembled WGS sequence"/>
</dbReference>
<evidence type="ECO:0000256" key="1">
    <source>
        <dbReference type="SAM" id="MobiDB-lite"/>
    </source>
</evidence>
<evidence type="ECO:0000313" key="4">
    <source>
        <dbReference type="Proteomes" id="UP000482800"/>
    </source>
</evidence>
<feature type="transmembrane region" description="Helical" evidence="2">
    <location>
        <begin position="236"/>
        <end position="254"/>
    </location>
</feature>
<feature type="transmembrane region" description="Helical" evidence="2">
    <location>
        <begin position="124"/>
        <end position="146"/>
    </location>
</feature>
<proteinExistence type="predicted"/>
<feature type="transmembrane region" description="Helical" evidence="2">
    <location>
        <begin position="369"/>
        <end position="388"/>
    </location>
</feature>
<dbReference type="AlphaFoldDB" id="A0A6V8JY60"/>
<evidence type="ECO:0000256" key="2">
    <source>
        <dbReference type="SAM" id="Phobius"/>
    </source>
</evidence>
<sequence length="587" mass="62909">MEAAAPTIEPETASDEPEGGGGRSRVRRVLTHEWTLAVLGGLLLAVVLTWPTLKHPASTIPGDIGDPTVQAWQMAWGGHALLTDPLSLWHSNTFYPERYTYAYTDSLLGYAPAGFIGSGLDATIIRYNVMYVLLYALAFIGSYALVRQLGAGRLGAAVAGVAWAFSPWRLAHGGHMNILSTGGIALSLAMLARGHGWSLTGGYQPDKRRPGWVVAGWLTAAWQVSLGFGIGLPFVYFLFGACVVAAATYAFSWWRKKARPPFGRRLLIANLAGGAIFGLVTVSIASVYLKVTELNPQGVRGLEWTVMFSPPFKAYFTAPGESWFWGERHAVAREQLTWPPEMALLPGICLIVLASAGLFFSIFSVRHRIMLAIGTVVTGLLGLGATLGDDGDPGYITLSKHLPGWDALRTPGRLMIWISLLLAILAAGAVSEAVRNADLLKGAGRVVARVALVIPLLLVIGEGVNKTGHPPVPQPPAAFAQAREPLLVLPATGLIELHYMMWTVDGWPRITNGMAGFEPTTQAQTRAATVSFPDQASIAYLRGIGVKDVLVIPAYLPGTPWDGVPARPVDGLGITREDIDGAVLYRL</sequence>
<feature type="transmembrane region" description="Helical" evidence="2">
    <location>
        <begin position="174"/>
        <end position="192"/>
    </location>
</feature>
<comment type="caution">
    <text evidence="3">The sequence shown here is derived from an EMBL/GenBank/DDBJ whole genome shotgun (WGS) entry which is preliminary data.</text>
</comment>
<organism evidence="3 4">
    <name type="scientific">Phytohabitans houttuyneae</name>
    <dbReference type="NCBI Taxonomy" id="1076126"/>
    <lineage>
        <taxon>Bacteria</taxon>
        <taxon>Bacillati</taxon>
        <taxon>Actinomycetota</taxon>
        <taxon>Actinomycetes</taxon>
        <taxon>Micromonosporales</taxon>
        <taxon>Micromonosporaceae</taxon>
    </lineage>
</organism>
<dbReference type="RefSeq" id="WP_173053013.1">
    <property type="nucleotide sequence ID" value="NZ_BAABGO010000003.1"/>
</dbReference>
<reference evidence="3 4" key="1">
    <citation type="submission" date="2020-03" db="EMBL/GenBank/DDBJ databases">
        <title>Whole genome shotgun sequence of Phytohabitans houttuyneae NBRC 108639.</title>
        <authorList>
            <person name="Komaki H."/>
            <person name="Tamura T."/>
        </authorList>
    </citation>
    <scope>NUCLEOTIDE SEQUENCE [LARGE SCALE GENOMIC DNA]</scope>
    <source>
        <strain evidence="3 4">NBRC 108639</strain>
    </source>
</reference>
<dbReference type="EMBL" id="BLPF01000001">
    <property type="protein sequence ID" value="GFJ76220.1"/>
    <property type="molecule type" value="Genomic_DNA"/>
</dbReference>
<feature type="transmembrane region" description="Helical" evidence="2">
    <location>
        <begin position="34"/>
        <end position="53"/>
    </location>
</feature>
<protein>
    <recommendedName>
        <fullName evidence="5">Glycosyl transferase</fullName>
    </recommendedName>
</protein>
<evidence type="ECO:0008006" key="5">
    <source>
        <dbReference type="Google" id="ProtNLM"/>
    </source>
</evidence>
<keyword evidence="2" id="KW-1133">Transmembrane helix</keyword>
<reference evidence="3 4" key="2">
    <citation type="submission" date="2020-03" db="EMBL/GenBank/DDBJ databases">
        <authorList>
            <person name="Ichikawa N."/>
            <person name="Kimura A."/>
            <person name="Kitahashi Y."/>
            <person name="Uohara A."/>
        </authorList>
    </citation>
    <scope>NUCLEOTIDE SEQUENCE [LARGE SCALE GENOMIC DNA]</scope>
    <source>
        <strain evidence="3 4">NBRC 108639</strain>
    </source>
</reference>
<feature type="transmembrane region" description="Helical" evidence="2">
    <location>
        <begin position="414"/>
        <end position="434"/>
    </location>
</feature>
<feature type="transmembrane region" description="Helical" evidence="2">
    <location>
        <begin position="266"/>
        <end position="289"/>
    </location>
</feature>
<accession>A0A6V8JY60</accession>
<keyword evidence="2" id="KW-0812">Transmembrane</keyword>
<gene>
    <name evidence="3" type="ORF">Phou_004000</name>
</gene>
<keyword evidence="4" id="KW-1185">Reference proteome</keyword>
<name>A0A6V8JY60_9ACTN</name>
<evidence type="ECO:0000313" key="3">
    <source>
        <dbReference type="EMBL" id="GFJ76220.1"/>
    </source>
</evidence>
<feature type="transmembrane region" description="Helical" evidence="2">
    <location>
        <begin position="343"/>
        <end position="362"/>
    </location>
</feature>
<feature type="transmembrane region" description="Helical" evidence="2">
    <location>
        <begin position="151"/>
        <end position="168"/>
    </location>
</feature>